<accession>A0A9Q9ACA5</accession>
<organism evidence="3 4">
    <name type="scientific">Septoria linicola</name>
    <dbReference type="NCBI Taxonomy" id="215465"/>
    <lineage>
        <taxon>Eukaryota</taxon>
        <taxon>Fungi</taxon>
        <taxon>Dikarya</taxon>
        <taxon>Ascomycota</taxon>
        <taxon>Pezizomycotina</taxon>
        <taxon>Dothideomycetes</taxon>
        <taxon>Dothideomycetidae</taxon>
        <taxon>Mycosphaerellales</taxon>
        <taxon>Mycosphaerellaceae</taxon>
        <taxon>Septoria</taxon>
    </lineage>
</organism>
<gene>
    <name evidence="3" type="ORF">Slin15195_G002280</name>
</gene>
<dbReference type="PANTHER" id="PTHR37488:SF2">
    <property type="entry name" value="DUF1275 DOMAIN-CONTAINING PROTEIN"/>
    <property type="match status" value="1"/>
</dbReference>
<proteinExistence type="predicted"/>
<feature type="region of interest" description="Disordered" evidence="1">
    <location>
        <begin position="1"/>
        <end position="20"/>
    </location>
</feature>
<keyword evidence="2" id="KW-0812">Transmembrane</keyword>
<dbReference type="EMBL" id="CP099418">
    <property type="protein sequence ID" value="USW46909.1"/>
    <property type="molecule type" value="Genomic_DNA"/>
</dbReference>
<dbReference type="OrthoDB" id="5223589at2759"/>
<keyword evidence="4" id="KW-1185">Reference proteome</keyword>
<feature type="region of interest" description="Disordered" evidence="1">
    <location>
        <begin position="35"/>
        <end position="92"/>
    </location>
</feature>
<evidence type="ECO:0000256" key="1">
    <source>
        <dbReference type="SAM" id="MobiDB-lite"/>
    </source>
</evidence>
<feature type="transmembrane region" description="Helical" evidence="2">
    <location>
        <begin position="235"/>
        <end position="257"/>
    </location>
</feature>
<feature type="transmembrane region" description="Helical" evidence="2">
    <location>
        <begin position="177"/>
        <end position="194"/>
    </location>
</feature>
<feature type="transmembrane region" description="Helical" evidence="2">
    <location>
        <begin position="206"/>
        <end position="229"/>
    </location>
</feature>
<dbReference type="Proteomes" id="UP001056384">
    <property type="component" value="Chromosome 1"/>
</dbReference>
<evidence type="ECO:0000313" key="4">
    <source>
        <dbReference type="Proteomes" id="UP001056384"/>
    </source>
</evidence>
<dbReference type="Pfam" id="PF06912">
    <property type="entry name" value="DUF1275"/>
    <property type="match status" value="1"/>
</dbReference>
<feature type="compositionally biased region" description="Acidic residues" evidence="1">
    <location>
        <begin position="73"/>
        <end position="83"/>
    </location>
</feature>
<dbReference type="AlphaFoldDB" id="A0A9Q9ACA5"/>
<evidence type="ECO:0008006" key="5">
    <source>
        <dbReference type="Google" id="ProtNLM"/>
    </source>
</evidence>
<feature type="transmembrane region" description="Helical" evidence="2">
    <location>
        <begin position="317"/>
        <end position="336"/>
    </location>
</feature>
<evidence type="ECO:0000313" key="3">
    <source>
        <dbReference type="EMBL" id="USW46909.1"/>
    </source>
</evidence>
<reference evidence="3" key="1">
    <citation type="submission" date="2022-06" db="EMBL/GenBank/DDBJ databases">
        <title>Complete genome sequences of two strains of the flax pathogen Septoria linicola.</title>
        <authorList>
            <person name="Lapalu N."/>
            <person name="Simon A."/>
            <person name="Demenou B."/>
            <person name="Paumier D."/>
            <person name="Guillot M.-P."/>
            <person name="Gout L."/>
            <person name="Valade R."/>
        </authorList>
    </citation>
    <scope>NUCLEOTIDE SEQUENCE</scope>
    <source>
        <strain evidence="3">SE15195</strain>
    </source>
</reference>
<name>A0A9Q9ACA5_9PEZI</name>
<feature type="transmembrane region" description="Helical" evidence="2">
    <location>
        <begin position="294"/>
        <end position="311"/>
    </location>
</feature>
<keyword evidence="2" id="KW-0472">Membrane</keyword>
<evidence type="ECO:0000256" key="2">
    <source>
        <dbReference type="SAM" id="Phobius"/>
    </source>
</evidence>
<feature type="compositionally biased region" description="Basic and acidic residues" evidence="1">
    <location>
        <begin position="43"/>
        <end position="72"/>
    </location>
</feature>
<protein>
    <recommendedName>
        <fullName evidence="5">DUF1275 domain protein</fullName>
    </recommendedName>
</protein>
<feature type="transmembrane region" description="Helical" evidence="2">
    <location>
        <begin position="129"/>
        <end position="150"/>
    </location>
</feature>
<dbReference type="InterPro" id="IPR010699">
    <property type="entry name" value="DUF1275"/>
</dbReference>
<keyword evidence="2" id="KW-1133">Transmembrane helix</keyword>
<dbReference type="PANTHER" id="PTHR37488">
    <property type="entry name" value="DUF1275 DOMAIN-CONTAINING PROTEIN"/>
    <property type="match status" value="1"/>
</dbReference>
<sequence>MATLPPSPDGFRPGPARAVTAPQLADALERLPARRQRWFPGVVEERKPSDTSVDDKLNDLATDRESHHHDHQDQDDEQTEVETEILSPSSTSPAPYKPLISVRRFPKAKAWNTYFMQEVAGDKYLEAQLLLMTIVTGALDAMTYTVYNVFASKQTGNTLFLALYAMRLPALDPGVELNVGVSIGVFICGAIFFGHVGHFSRQRRRIWLLVSNTFQALLVLAAAAIRYWASRDGTGPGALGILAVLSFVESGQIANALNVSMPELNTTMITGALIQLCTDRHIFRLHNPKRNRRLAFFCAMLIGCFIGAGVMKRLSPSAVLVVVASMKGVLVLSFLANRGTVDKRCQLEDGKERIEGCVTPVNRVLWGD</sequence>